<dbReference type="EMBL" id="CP092620">
    <property type="protein sequence ID" value="UMM12037.1"/>
    <property type="molecule type" value="Genomic_DNA"/>
</dbReference>
<feature type="chain" id="PRO_5041973409" evidence="1">
    <location>
        <begin position="22"/>
        <end position="93"/>
    </location>
</feature>
<evidence type="ECO:0000256" key="1">
    <source>
        <dbReference type="SAM" id="SignalP"/>
    </source>
</evidence>
<name>A0AAE9E1Q0_CAEBR</name>
<reference evidence="2 3" key="1">
    <citation type="submission" date="2022-04" db="EMBL/GenBank/DDBJ databases">
        <title>Chromosome-level reference genomes for two strains of Caenorhabditis briggsae: an improved platform for comparative genomics.</title>
        <authorList>
            <person name="Stevens L."/>
            <person name="Andersen E."/>
        </authorList>
    </citation>
    <scope>NUCLEOTIDE SEQUENCE [LARGE SCALE GENOMIC DNA]</scope>
    <source>
        <strain evidence="2">VX34</strain>
        <tissue evidence="2">Whole-organism</tissue>
    </source>
</reference>
<dbReference type="AlphaFoldDB" id="A0AAE9E1Q0"/>
<accession>A0AAE9E1Q0</accession>
<keyword evidence="1" id="KW-0732">Signal</keyword>
<dbReference type="PANTHER" id="PTHR36950:SF5">
    <property type="entry name" value="SAPOSIN B-TYPE DOMAIN-CONTAINING PROTEIN"/>
    <property type="match status" value="1"/>
</dbReference>
<proteinExistence type="predicted"/>
<dbReference type="Proteomes" id="UP000829354">
    <property type="component" value="Chromosome I"/>
</dbReference>
<feature type="signal peptide" evidence="1">
    <location>
        <begin position="1"/>
        <end position="21"/>
    </location>
</feature>
<gene>
    <name evidence="2" type="ORF">L5515_001017</name>
</gene>
<dbReference type="PANTHER" id="PTHR36950">
    <property type="entry name" value="PROTEIN CBG24898-RELATED"/>
    <property type="match status" value="1"/>
</dbReference>
<sequence>MKFTLLSSLLLFALLAASCAAQNPLCIICSPSFTIPTEWSGAQQLLMTGCGNLGVAKNPCEGLVKNADLTSSYGNMYPHLVTLKQLGCKKFCA</sequence>
<organism evidence="2 3">
    <name type="scientific">Caenorhabditis briggsae</name>
    <dbReference type="NCBI Taxonomy" id="6238"/>
    <lineage>
        <taxon>Eukaryota</taxon>
        <taxon>Metazoa</taxon>
        <taxon>Ecdysozoa</taxon>
        <taxon>Nematoda</taxon>
        <taxon>Chromadorea</taxon>
        <taxon>Rhabditida</taxon>
        <taxon>Rhabditina</taxon>
        <taxon>Rhabditomorpha</taxon>
        <taxon>Rhabditoidea</taxon>
        <taxon>Rhabditidae</taxon>
        <taxon>Peloderinae</taxon>
        <taxon>Caenorhabditis</taxon>
    </lineage>
</organism>
<dbReference type="PROSITE" id="PS51257">
    <property type="entry name" value="PROKAR_LIPOPROTEIN"/>
    <property type="match status" value="1"/>
</dbReference>
<protein>
    <submittedName>
        <fullName evidence="2">Uncharacterized protein</fullName>
    </submittedName>
</protein>
<evidence type="ECO:0000313" key="2">
    <source>
        <dbReference type="EMBL" id="UMM12037.1"/>
    </source>
</evidence>
<evidence type="ECO:0000313" key="3">
    <source>
        <dbReference type="Proteomes" id="UP000829354"/>
    </source>
</evidence>
<keyword evidence="3" id="KW-1185">Reference proteome</keyword>